<keyword evidence="1" id="KW-1133">Transmembrane helix</keyword>
<organism evidence="3 4">
    <name type="scientific">Nocardioides mangrovicus</name>
    <dbReference type="NCBI Taxonomy" id="2478913"/>
    <lineage>
        <taxon>Bacteria</taxon>
        <taxon>Bacillati</taxon>
        <taxon>Actinomycetota</taxon>
        <taxon>Actinomycetes</taxon>
        <taxon>Propionibacteriales</taxon>
        <taxon>Nocardioidaceae</taxon>
        <taxon>Nocardioides</taxon>
    </lineage>
</organism>
<keyword evidence="1" id="KW-0472">Membrane</keyword>
<feature type="transmembrane region" description="Helical" evidence="1">
    <location>
        <begin position="112"/>
        <end position="131"/>
    </location>
</feature>
<feature type="transmembrane region" description="Helical" evidence="1">
    <location>
        <begin position="65"/>
        <end position="84"/>
    </location>
</feature>
<keyword evidence="4" id="KW-1185">Reference proteome</keyword>
<feature type="domain" description="DUF1206" evidence="2">
    <location>
        <begin position="199"/>
        <end position="266"/>
    </location>
</feature>
<comment type="caution">
    <text evidence="3">The sequence shown here is derived from an EMBL/GenBank/DDBJ whole genome shotgun (WGS) entry which is preliminary data.</text>
</comment>
<dbReference type="Proteomes" id="UP000281708">
    <property type="component" value="Unassembled WGS sequence"/>
</dbReference>
<dbReference type="AlphaFoldDB" id="A0A3L8P752"/>
<evidence type="ECO:0000313" key="4">
    <source>
        <dbReference type="Proteomes" id="UP000281708"/>
    </source>
</evidence>
<proteinExistence type="predicted"/>
<feature type="transmembrane region" description="Helical" evidence="1">
    <location>
        <begin position="151"/>
        <end position="172"/>
    </location>
</feature>
<sequence>MTPALGLGSKQVRSDDAVDAVARVGLSAYGVVHLLVAVLAVRLALGNGGGSASQKGALAELARQPFGLVMVWAVSVGLFCLALWRAEQAAVGYADADGAERVRKRATAALKAVIYVALGVSGIKIALGSGSSGKGSDGWTAQLMDLPGGQVLVVLVGLAVVGAGGYLAYLGITGEAKDKLDAEGRSGDTGRAFVVFGTVGYVAKGVSIALVGGLFVYAGVTHDPDKSGGLDQALHTVLREPFGVVLLLLIAAGLACYGVFCLARARHLDR</sequence>
<evidence type="ECO:0000259" key="2">
    <source>
        <dbReference type="Pfam" id="PF06724"/>
    </source>
</evidence>
<feature type="domain" description="DUF1206" evidence="2">
    <location>
        <begin position="24"/>
        <end position="90"/>
    </location>
</feature>
<protein>
    <submittedName>
        <fullName evidence="3">DUF1206 domain-containing protein</fullName>
    </submittedName>
</protein>
<feature type="domain" description="DUF1206" evidence="2">
    <location>
        <begin position="108"/>
        <end position="173"/>
    </location>
</feature>
<dbReference type="Pfam" id="PF06724">
    <property type="entry name" value="DUF1206"/>
    <property type="match status" value="3"/>
</dbReference>
<dbReference type="RefSeq" id="WP_121805185.1">
    <property type="nucleotide sequence ID" value="NZ_RDBE01000005.1"/>
</dbReference>
<dbReference type="OrthoDB" id="4552598at2"/>
<dbReference type="EMBL" id="RDBE01000005">
    <property type="protein sequence ID" value="RLV50208.1"/>
    <property type="molecule type" value="Genomic_DNA"/>
</dbReference>
<name>A0A3L8P752_9ACTN</name>
<evidence type="ECO:0000313" key="3">
    <source>
        <dbReference type="EMBL" id="RLV50208.1"/>
    </source>
</evidence>
<gene>
    <name evidence="3" type="ORF">D9V37_05670</name>
</gene>
<reference evidence="3 4" key="1">
    <citation type="submission" date="2018-10" db="EMBL/GenBank/DDBJ databases">
        <title>Marmoricola sp. 4Q3S-7 whole genome shotgun sequence.</title>
        <authorList>
            <person name="Li F."/>
        </authorList>
    </citation>
    <scope>NUCLEOTIDE SEQUENCE [LARGE SCALE GENOMIC DNA]</scope>
    <source>
        <strain evidence="3 4">4Q3S-7</strain>
    </source>
</reference>
<feature type="transmembrane region" description="Helical" evidence="1">
    <location>
        <begin position="20"/>
        <end position="45"/>
    </location>
</feature>
<evidence type="ECO:0000256" key="1">
    <source>
        <dbReference type="SAM" id="Phobius"/>
    </source>
</evidence>
<accession>A0A3L8P752</accession>
<feature type="transmembrane region" description="Helical" evidence="1">
    <location>
        <begin position="193"/>
        <end position="220"/>
    </location>
</feature>
<dbReference type="InterPro" id="IPR009597">
    <property type="entry name" value="DUF1206"/>
</dbReference>
<keyword evidence="1" id="KW-0812">Transmembrane</keyword>
<feature type="transmembrane region" description="Helical" evidence="1">
    <location>
        <begin position="242"/>
        <end position="263"/>
    </location>
</feature>